<comment type="subcellular location">
    <subcellularLocation>
        <location evidence="5 7">Cytoplasm</location>
    </subcellularLocation>
</comment>
<feature type="compositionally biased region" description="Low complexity" evidence="8">
    <location>
        <begin position="47"/>
        <end position="60"/>
    </location>
</feature>
<comment type="catalytic activity">
    <reaction evidence="5 7">
        <text>AMP + ATP = 2 ADP</text>
        <dbReference type="Rhea" id="RHEA:12973"/>
        <dbReference type="ChEBI" id="CHEBI:30616"/>
        <dbReference type="ChEBI" id="CHEBI:456215"/>
        <dbReference type="ChEBI" id="CHEBI:456216"/>
        <dbReference type="EC" id="2.7.4.3"/>
    </reaction>
</comment>
<evidence type="ECO:0000256" key="6">
    <source>
        <dbReference type="RuleBase" id="RU003330"/>
    </source>
</evidence>
<dbReference type="PRINTS" id="PR00094">
    <property type="entry name" value="ADENYLTKNASE"/>
</dbReference>
<evidence type="ECO:0000256" key="8">
    <source>
        <dbReference type="SAM" id="MobiDB-lite"/>
    </source>
</evidence>
<feature type="binding site" evidence="5">
    <location>
        <position position="180"/>
    </location>
    <ligand>
        <name>ATP</name>
        <dbReference type="ChEBI" id="CHEBI:30616"/>
    </ligand>
</feature>
<sequence>MRLVILGGSGSGKSTQAHRLCRQFDIPKISTGEILREAMSVDSPYPSGTSSTNGFGSNSFKDATRTQPTETTRAAAASPLPLREEAPRLWINANLCDFGRYAKPYVQKGELVPDEMMIELIRLQLTQLDVESGWLLEGYPRTAFQAEELDFLLDYLQQKLDWAIYLQVPEAIMVTRCLGRSLPDEQPEIVQRRIELFYDRTVPILEYYDRRRRLLTINGDQIPEMVEQNILNLLSIP</sequence>
<dbReference type="EMBL" id="JAHHHN010000007">
    <property type="protein sequence ID" value="MBW4562190.1"/>
    <property type="molecule type" value="Genomic_DNA"/>
</dbReference>
<feature type="binding site" evidence="5">
    <location>
        <begin position="138"/>
        <end position="141"/>
    </location>
    <ligand>
        <name>AMP</name>
        <dbReference type="ChEBI" id="CHEBI:456215"/>
    </ligand>
</feature>
<feature type="binding site" evidence="5">
    <location>
        <begin position="110"/>
        <end position="112"/>
    </location>
    <ligand>
        <name>AMP</name>
        <dbReference type="ChEBI" id="CHEBI:456215"/>
    </ligand>
</feature>
<comment type="function">
    <text evidence="5">Catalyzes the reversible transfer of the terminal phosphate group between ATP and AMP. Plays an important role in cellular energy homeostasis and in adenine nucleotide metabolism.</text>
</comment>
<dbReference type="CDD" id="cd01428">
    <property type="entry name" value="ADK"/>
    <property type="match status" value="1"/>
</dbReference>
<dbReference type="GO" id="GO:0005524">
    <property type="term" value="F:ATP binding"/>
    <property type="evidence" value="ECO:0007669"/>
    <property type="project" value="UniProtKB-UniRule"/>
</dbReference>
<comment type="similarity">
    <text evidence="5 6">Belongs to the adenylate kinase family.</text>
</comment>
<dbReference type="Proteomes" id="UP000715781">
    <property type="component" value="Unassembled WGS sequence"/>
</dbReference>
<comment type="domain">
    <text evidence="5">Consists of three domains, a large central CORE domain and two small peripheral domains, NMPbind and LID, which undergo movements during catalysis. The LID domain closes over the site of phosphoryl transfer upon ATP binding. Assembling and dissambling the active center during each catalytic cycle provides an effective means to prevent ATP hydrolysis.</text>
</comment>
<keyword evidence="1 5" id="KW-0808">Transferase</keyword>
<reference evidence="9" key="2">
    <citation type="journal article" date="2022" name="Microbiol. Resour. Announc.">
        <title>Metagenome Sequencing to Explore Phylogenomics of Terrestrial Cyanobacteria.</title>
        <authorList>
            <person name="Ward R.D."/>
            <person name="Stajich J.E."/>
            <person name="Johansen J.R."/>
            <person name="Huntemann M."/>
            <person name="Clum A."/>
            <person name="Foster B."/>
            <person name="Foster B."/>
            <person name="Roux S."/>
            <person name="Palaniappan K."/>
            <person name="Varghese N."/>
            <person name="Mukherjee S."/>
            <person name="Reddy T.B.K."/>
            <person name="Daum C."/>
            <person name="Copeland A."/>
            <person name="Chen I.A."/>
            <person name="Ivanova N.N."/>
            <person name="Kyrpides N.C."/>
            <person name="Shapiro N."/>
            <person name="Eloe-Fadrosh E.A."/>
            <person name="Pietrasiak N."/>
        </authorList>
    </citation>
    <scope>NUCLEOTIDE SEQUENCE</scope>
    <source>
        <strain evidence="9">JT2-VF2</strain>
    </source>
</reference>
<feature type="binding site" evidence="5">
    <location>
        <position position="31"/>
    </location>
    <ligand>
        <name>AMP</name>
        <dbReference type="ChEBI" id="CHEBI:456215"/>
    </ligand>
</feature>
<evidence type="ECO:0000313" key="9">
    <source>
        <dbReference type="EMBL" id="MBW4562190.1"/>
    </source>
</evidence>
<name>A0A951UHI8_9NOST</name>
<feature type="binding site" evidence="5">
    <location>
        <position position="193"/>
    </location>
    <ligand>
        <name>AMP</name>
        <dbReference type="ChEBI" id="CHEBI:456215"/>
    </ligand>
</feature>
<evidence type="ECO:0000313" key="10">
    <source>
        <dbReference type="Proteomes" id="UP000715781"/>
    </source>
</evidence>
<evidence type="ECO:0000256" key="4">
    <source>
        <dbReference type="ARBA" id="ARBA00022777"/>
    </source>
</evidence>
<keyword evidence="3 5" id="KW-0547">Nucleotide-binding</keyword>
<dbReference type="PANTHER" id="PTHR23359">
    <property type="entry name" value="NUCLEOTIDE KINASE"/>
    <property type="match status" value="1"/>
</dbReference>
<dbReference type="SUPFAM" id="SSF52540">
    <property type="entry name" value="P-loop containing nucleoside triphosphate hydrolases"/>
    <property type="match status" value="1"/>
</dbReference>
<accession>A0A951UHI8</accession>
<keyword evidence="4 5" id="KW-0418">Kinase</keyword>
<comment type="pathway">
    <text evidence="5">Purine metabolism; AMP biosynthesis via salvage pathway; AMP from ADP: step 1/1.</text>
</comment>
<evidence type="ECO:0000256" key="5">
    <source>
        <dbReference type="HAMAP-Rule" id="MF_00235"/>
    </source>
</evidence>
<proteinExistence type="inferred from homology"/>
<organism evidence="9 10">
    <name type="scientific">Mojavia pulchra JT2-VF2</name>
    <dbReference type="NCBI Taxonomy" id="287848"/>
    <lineage>
        <taxon>Bacteria</taxon>
        <taxon>Bacillati</taxon>
        <taxon>Cyanobacteriota</taxon>
        <taxon>Cyanophyceae</taxon>
        <taxon>Nostocales</taxon>
        <taxon>Nostocaceae</taxon>
    </lineage>
</organism>
<evidence type="ECO:0000256" key="7">
    <source>
        <dbReference type="RuleBase" id="RU003331"/>
    </source>
</evidence>
<feature type="binding site" evidence="5">
    <location>
        <position position="145"/>
    </location>
    <ligand>
        <name>AMP</name>
        <dbReference type="ChEBI" id="CHEBI:456215"/>
    </ligand>
</feature>
<keyword evidence="5 7" id="KW-0067">ATP-binding</keyword>
<feature type="region of interest" description="Disordered" evidence="8">
    <location>
        <begin position="41"/>
        <end position="77"/>
    </location>
</feature>
<dbReference type="HAMAP" id="MF_00235">
    <property type="entry name" value="Adenylate_kinase_Adk"/>
    <property type="match status" value="1"/>
</dbReference>
<keyword evidence="5" id="KW-0963">Cytoplasm</keyword>
<evidence type="ECO:0000256" key="3">
    <source>
        <dbReference type="ARBA" id="ARBA00022741"/>
    </source>
</evidence>
<comment type="subunit">
    <text evidence="5 7">Monomer.</text>
</comment>
<dbReference type="InterPro" id="IPR000850">
    <property type="entry name" value="Adenylat/UMP-CMP_kin"/>
</dbReference>
<dbReference type="GO" id="GO:0044209">
    <property type="term" value="P:AMP salvage"/>
    <property type="evidence" value="ECO:0007669"/>
    <property type="project" value="UniProtKB-UniRule"/>
</dbReference>
<evidence type="ECO:0000256" key="2">
    <source>
        <dbReference type="ARBA" id="ARBA00022727"/>
    </source>
</evidence>
<dbReference type="AlphaFoldDB" id="A0A951UHI8"/>
<comment type="caution">
    <text evidence="5">Lacks conserved residue(s) required for the propagation of feature annotation.</text>
</comment>
<dbReference type="InterPro" id="IPR027417">
    <property type="entry name" value="P-loop_NTPase"/>
</dbReference>
<dbReference type="Gene3D" id="3.40.50.300">
    <property type="entry name" value="P-loop containing nucleotide triphosphate hydrolases"/>
    <property type="match status" value="1"/>
</dbReference>
<feature type="binding site" evidence="5">
    <location>
        <position position="36"/>
    </location>
    <ligand>
        <name>AMP</name>
        <dbReference type="ChEBI" id="CHEBI:456215"/>
    </ligand>
</feature>
<keyword evidence="2 5" id="KW-0545">Nucleotide biosynthesis</keyword>
<dbReference type="EC" id="2.7.4.3" evidence="5 7"/>
<dbReference type="Pfam" id="PF00406">
    <property type="entry name" value="ADK"/>
    <property type="match status" value="2"/>
</dbReference>
<protein>
    <recommendedName>
        <fullName evidence="5 7">Adenylate kinase</fullName>
        <shortName evidence="5">AK</shortName>
        <ecNumber evidence="5 7">2.7.4.3</ecNumber>
    </recommendedName>
    <alternativeName>
        <fullName evidence="5">ATP-AMP transphosphorylase</fullName>
    </alternativeName>
    <alternativeName>
        <fullName evidence="5">ATP:AMP phosphotransferase</fullName>
    </alternativeName>
    <alternativeName>
        <fullName evidence="5">Adenylate monophosphate kinase</fullName>
    </alternativeName>
</protein>
<feature type="binding site" evidence="5">
    <location>
        <begin position="10"/>
        <end position="15"/>
    </location>
    <ligand>
        <name>ATP</name>
        <dbReference type="ChEBI" id="CHEBI:30616"/>
    </ligand>
</feature>
<dbReference type="GO" id="GO:0004017">
    <property type="term" value="F:AMP kinase activity"/>
    <property type="evidence" value="ECO:0007669"/>
    <property type="project" value="UniProtKB-UniRule"/>
</dbReference>
<feature type="binding site" evidence="5">
    <location>
        <position position="221"/>
    </location>
    <ligand>
        <name>ATP</name>
        <dbReference type="ChEBI" id="CHEBI:30616"/>
    </ligand>
</feature>
<reference evidence="9" key="1">
    <citation type="submission" date="2021-05" db="EMBL/GenBank/DDBJ databases">
        <authorList>
            <person name="Pietrasiak N."/>
            <person name="Ward R."/>
            <person name="Stajich J.E."/>
            <person name="Kurbessoian T."/>
        </authorList>
    </citation>
    <scope>NUCLEOTIDE SEQUENCE</scope>
    <source>
        <strain evidence="9">JT2-VF2</strain>
    </source>
</reference>
<dbReference type="GO" id="GO:0005737">
    <property type="term" value="C:cytoplasm"/>
    <property type="evidence" value="ECO:0007669"/>
    <property type="project" value="UniProtKB-SubCell"/>
</dbReference>
<comment type="caution">
    <text evidence="9">The sequence shown here is derived from an EMBL/GenBank/DDBJ whole genome shotgun (WGS) entry which is preliminary data.</text>
</comment>
<gene>
    <name evidence="5" type="primary">adk</name>
    <name evidence="9" type="ORF">KME32_13750</name>
</gene>
<evidence type="ECO:0000256" key="1">
    <source>
        <dbReference type="ARBA" id="ARBA00022679"/>
    </source>
</evidence>